<dbReference type="SMART" id="SM00740">
    <property type="entry name" value="PASTA"/>
    <property type="match status" value="2"/>
</dbReference>
<dbReference type="PROSITE" id="PS51178">
    <property type="entry name" value="PASTA"/>
    <property type="match status" value="1"/>
</dbReference>
<dbReference type="AlphaFoldDB" id="A0A6P0UKF7"/>
<feature type="domain" description="PASTA" evidence="2">
    <location>
        <begin position="40"/>
        <end position="108"/>
    </location>
</feature>
<evidence type="ECO:0000313" key="4">
    <source>
        <dbReference type="Proteomes" id="UP000468581"/>
    </source>
</evidence>
<sequence>MDLFKFIFSKTFLKQLGFAFIAGVALIFLLLQWLKSSTNHGDYITVPDLSKKTMNEATKLINEANLQLVMQDSTDFNAKYPRFSIIEQNPPAGGKVKKNRKIYVILNPSGYRKVTVPNVIQVTRRNAESMLLAVGLDVEKVTYIDELGKDMVYYIKHKGENILPGSQLTKTTKVELVCGNGNQDNHRRNEIGGDNGGE</sequence>
<keyword evidence="1" id="KW-1133">Transmembrane helix</keyword>
<dbReference type="SUPFAM" id="SSF54184">
    <property type="entry name" value="Penicillin-binding protein 2x (pbp-2x), c-terminal domain"/>
    <property type="match status" value="1"/>
</dbReference>
<evidence type="ECO:0000259" key="2">
    <source>
        <dbReference type="PROSITE" id="PS51178"/>
    </source>
</evidence>
<gene>
    <name evidence="3" type="ORF">GWK08_02765</name>
</gene>
<accession>A0A6P0UKF7</accession>
<comment type="caution">
    <text evidence="3">The sequence shown here is derived from an EMBL/GenBank/DDBJ whole genome shotgun (WGS) entry which is preliminary data.</text>
</comment>
<protein>
    <submittedName>
        <fullName evidence="3">PASTA domain-containing protein</fullName>
    </submittedName>
</protein>
<dbReference type="EMBL" id="JAABOO010000001">
    <property type="protein sequence ID" value="NER12349.1"/>
    <property type="molecule type" value="Genomic_DNA"/>
</dbReference>
<dbReference type="CDD" id="cd06577">
    <property type="entry name" value="PASTA_pknB"/>
    <property type="match status" value="2"/>
</dbReference>
<evidence type="ECO:0000256" key="1">
    <source>
        <dbReference type="SAM" id="Phobius"/>
    </source>
</evidence>
<keyword evidence="1" id="KW-0472">Membrane</keyword>
<feature type="transmembrane region" description="Helical" evidence="1">
    <location>
        <begin position="12"/>
        <end position="34"/>
    </location>
</feature>
<proteinExistence type="predicted"/>
<name>A0A6P0UKF7_9FLAO</name>
<evidence type="ECO:0000313" key="3">
    <source>
        <dbReference type="EMBL" id="NER12349.1"/>
    </source>
</evidence>
<dbReference type="Proteomes" id="UP000468581">
    <property type="component" value="Unassembled WGS sequence"/>
</dbReference>
<dbReference type="RefSeq" id="WP_163605375.1">
    <property type="nucleotide sequence ID" value="NZ_JAABOO010000001.1"/>
</dbReference>
<reference evidence="3 4" key="1">
    <citation type="submission" date="2020-01" db="EMBL/GenBank/DDBJ databases">
        <title>Leptobacterium flavescens.</title>
        <authorList>
            <person name="Wang G."/>
        </authorList>
    </citation>
    <scope>NUCLEOTIDE SEQUENCE [LARGE SCALE GENOMIC DNA]</scope>
    <source>
        <strain evidence="3 4">KCTC 22160</strain>
    </source>
</reference>
<dbReference type="Pfam" id="PF03793">
    <property type="entry name" value="PASTA"/>
    <property type="match status" value="1"/>
</dbReference>
<keyword evidence="4" id="KW-1185">Reference proteome</keyword>
<organism evidence="3 4">
    <name type="scientific">Leptobacterium flavescens</name>
    <dbReference type="NCBI Taxonomy" id="472055"/>
    <lineage>
        <taxon>Bacteria</taxon>
        <taxon>Pseudomonadati</taxon>
        <taxon>Bacteroidota</taxon>
        <taxon>Flavobacteriia</taxon>
        <taxon>Flavobacteriales</taxon>
        <taxon>Flavobacteriaceae</taxon>
        <taxon>Leptobacterium</taxon>
    </lineage>
</organism>
<dbReference type="Gene3D" id="3.30.10.20">
    <property type="match status" value="2"/>
</dbReference>
<dbReference type="InterPro" id="IPR005543">
    <property type="entry name" value="PASTA_dom"/>
</dbReference>
<keyword evidence="1" id="KW-0812">Transmembrane</keyword>